<evidence type="ECO:0000313" key="4">
    <source>
        <dbReference type="EMBL" id="WNM18187.1"/>
    </source>
</evidence>
<sequence length="259" mass="29445">MKIFYSQFLIVFFIGISNAQINFEHSYTNTSGSSGNLYSFNTSSGLFYYTKQSNNISIYDENHNFTQDIPIIPGCEILFITDKLFNNDDNVEIVVRKSRNVTEQNPYALYTTWDIFILDNQGSTIHTFFDRKYPHVVKNSLGEYKLIVDAIGSCGGCTYSYNYVYDVYGLPGTLSIDQQSSILDNKIIGYPIPTKKLLTLTNVIPDANKKIEIYDISGKKVAETKIIIEDSEAKIDVSSLQSGVYICRYDDKSIKFIKE</sequence>
<protein>
    <submittedName>
        <fullName evidence="4">T9SS type A sorting domain-containing protein</fullName>
    </submittedName>
</protein>
<dbReference type="AlphaFoldDB" id="A0AA96EUT4"/>
<keyword evidence="6" id="KW-1185">Reference proteome</keyword>
<proteinExistence type="predicted"/>
<dbReference type="RefSeq" id="WP_313321902.1">
    <property type="nucleotide sequence ID" value="NZ_CP134878.1"/>
</dbReference>
<dbReference type="KEGG" id="fcj:RN605_02490"/>
<reference evidence="4 6" key="1">
    <citation type="submission" date="2023-09" db="EMBL/GenBank/DDBJ databases">
        <title>Flavobacterium sp. a novel bacteria isolate from Pepper rhizosphere.</title>
        <authorList>
            <person name="Peng Y."/>
            <person name="Lee J."/>
        </authorList>
    </citation>
    <scope>NUCLEOTIDE SEQUENCE</scope>
    <source>
        <strain evidence="4">PMR2A8</strain>
        <strain evidence="5 6">PMTSA4</strain>
    </source>
</reference>
<feature type="signal peptide" evidence="2">
    <location>
        <begin position="1"/>
        <end position="19"/>
    </location>
</feature>
<dbReference type="NCBIfam" id="TIGR04183">
    <property type="entry name" value="Por_Secre_tail"/>
    <property type="match status" value="1"/>
</dbReference>
<keyword evidence="1 2" id="KW-0732">Signal</keyword>
<evidence type="ECO:0000313" key="6">
    <source>
        <dbReference type="Proteomes" id="UP001304515"/>
    </source>
</evidence>
<dbReference type="Proteomes" id="UP001304515">
    <property type="component" value="Chromosome"/>
</dbReference>
<dbReference type="Pfam" id="PF18962">
    <property type="entry name" value="Por_Secre_tail"/>
    <property type="match status" value="1"/>
</dbReference>
<evidence type="ECO:0000259" key="3">
    <source>
        <dbReference type="Pfam" id="PF18962"/>
    </source>
</evidence>
<accession>A0AA96EUT4</accession>
<name>A0AA96EUT4_9FLAO</name>
<feature type="domain" description="Secretion system C-terminal sorting" evidence="3">
    <location>
        <begin position="190"/>
        <end position="257"/>
    </location>
</feature>
<accession>A0AA96F3A9</accession>
<gene>
    <name evidence="5" type="ORF">RN605_02490</name>
    <name evidence="4" type="ORF">RN608_09190</name>
</gene>
<evidence type="ECO:0000313" key="5">
    <source>
        <dbReference type="EMBL" id="WNM22238.1"/>
    </source>
</evidence>
<organism evidence="4">
    <name type="scientific">Flavobacterium capsici</name>
    <dbReference type="NCBI Taxonomy" id="3075618"/>
    <lineage>
        <taxon>Bacteria</taxon>
        <taxon>Pseudomonadati</taxon>
        <taxon>Bacteroidota</taxon>
        <taxon>Flavobacteriia</taxon>
        <taxon>Flavobacteriales</taxon>
        <taxon>Flavobacteriaceae</taxon>
        <taxon>Flavobacterium</taxon>
    </lineage>
</organism>
<evidence type="ECO:0000256" key="1">
    <source>
        <dbReference type="ARBA" id="ARBA00022729"/>
    </source>
</evidence>
<dbReference type="EMBL" id="CP134890">
    <property type="protein sequence ID" value="WNM22238.1"/>
    <property type="molecule type" value="Genomic_DNA"/>
</dbReference>
<dbReference type="EMBL" id="CP134878">
    <property type="protein sequence ID" value="WNM18187.1"/>
    <property type="molecule type" value="Genomic_DNA"/>
</dbReference>
<evidence type="ECO:0000256" key="2">
    <source>
        <dbReference type="SAM" id="SignalP"/>
    </source>
</evidence>
<feature type="chain" id="PRO_5044705108" evidence="2">
    <location>
        <begin position="20"/>
        <end position="259"/>
    </location>
</feature>
<dbReference type="InterPro" id="IPR026444">
    <property type="entry name" value="Secre_tail"/>
</dbReference>